<name>C1EIL1_MICCC</name>
<dbReference type="STRING" id="296587.C1EIL1"/>
<feature type="region of interest" description="Disordered" evidence="1">
    <location>
        <begin position="169"/>
        <end position="194"/>
    </location>
</feature>
<dbReference type="InterPro" id="IPR015947">
    <property type="entry name" value="PUA-like_sf"/>
</dbReference>
<keyword evidence="3" id="KW-1185">Reference proteome</keyword>
<feature type="compositionally biased region" description="Basic and acidic residues" evidence="1">
    <location>
        <begin position="179"/>
        <end position="194"/>
    </location>
</feature>
<dbReference type="GeneID" id="8249372"/>
<dbReference type="Proteomes" id="UP000002009">
    <property type="component" value="Chromosome 15"/>
</dbReference>
<dbReference type="EMBL" id="CP001333">
    <property type="protein sequence ID" value="ACO67698.1"/>
    <property type="molecule type" value="Genomic_DNA"/>
</dbReference>
<sequence length="194" mass="21282">MTSPFADPDVLFGLELKEPWASMVLEGSKTIETRTYDLPPELIGRPLVLLATPEDSGAPGTSGLADVVTIRGAATILGLVTFDDVIQWDSRQTWAKDCDRHGVPDVDDGPYANYVWREDDAAEPGKSTMRGWTVSEVIPLPNPVESPPMRRVLRSIFALDTSVEELLAGAYGDDDGDDGLGRWDDEGENDRPWH</sequence>
<dbReference type="KEGG" id="mis:MICPUN_64618"/>
<evidence type="ECO:0000313" key="3">
    <source>
        <dbReference type="Proteomes" id="UP000002009"/>
    </source>
</evidence>
<dbReference type="OMA" id="ANDRPWH"/>
<organism evidence="2 3">
    <name type="scientific">Micromonas commoda (strain RCC299 / NOUM17 / CCMP2709)</name>
    <name type="common">Picoplanktonic green alga</name>
    <dbReference type="NCBI Taxonomy" id="296587"/>
    <lineage>
        <taxon>Eukaryota</taxon>
        <taxon>Viridiplantae</taxon>
        <taxon>Chlorophyta</taxon>
        <taxon>Mamiellophyceae</taxon>
        <taxon>Mamiellales</taxon>
        <taxon>Mamiellaceae</taxon>
        <taxon>Micromonas</taxon>
    </lineage>
</organism>
<dbReference type="AlphaFoldDB" id="C1EIL1"/>
<gene>
    <name evidence="2" type="ORF">MICPUN_64618</name>
</gene>
<dbReference type="Gene3D" id="2.30.130.30">
    <property type="entry name" value="Hypothetical protein"/>
    <property type="match status" value="1"/>
</dbReference>
<dbReference type="RefSeq" id="XP_002506440.1">
    <property type="nucleotide sequence ID" value="XM_002506394.1"/>
</dbReference>
<proteinExistence type="predicted"/>
<dbReference type="SUPFAM" id="SSF88697">
    <property type="entry name" value="PUA domain-like"/>
    <property type="match status" value="1"/>
</dbReference>
<evidence type="ECO:0000313" key="2">
    <source>
        <dbReference type="EMBL" id="ACO67698.1"/>
    </source>
</evidence>
<reference evidence="2 3" key="1">
    <citation type="journal article" date="2009" name="Science">
        <title>Green evolution and dynamic adaptations revealed by genomes of the marine picoeukaryotes Micromonas.</title>
        <authorList>
            <person name="Worden A.Z."/>
            <person name="Lee J.H."/>
            <person name="Mock T."/>
            <person name="Rouze P."/>
            <person name="Simmons M.P."/>
            <person name="Aerts A.L."/>
            <person name="Allen A.E."/>
            <person name="Cuvelier M.L."/>
            <person name="Derelle E."/>
            <person name="Everett M.V."/>
            <person name="Foulon E."/>
            <person name="Grimwood J."/>
            <person name="Gundlach H."/>
            <person name="Henrissat B."/>
            <person name="Napoli C."/>
            <person name="McDonald S.M."/>
            <person name="Parker M.S."/>
            <person name="Rombauts S."/>
            <person name="Salamov A."/>
            <person name="Von Dassow P."/>
            <person name="Badger J.H."/>
            <person name="Coutinho P.M."/>
            <person name="Demir E."/>
            <person name="Dubchak I."/>
            <person name="Gentemann C."/>
            <person name="Eikrem W."/>
            <person name="Gready J.E."/>
            <person name="John U."/>
            <person name="Lanier W."/>
            <person name="Lindquist E.A."/>
            <person name="Lucas S."/>
            <person name="Mayer K.F."/>
            <person name="Moreau H."/>
            <person name="Not F."/>
            <person name="Otillar R."/>
            <person name="Panaud O."/>
            <person name="Pangilinan J."/>
            <person name="Paulsen I."/>
            <person name="Piegu B."/>
            <person name="Poliakov A."/>
            <person name="Robbens S."/>
            <person name="Schmutz J."/>
            <person name="Toulza E."/>
            <person name="Wyss T."/>
            <person name="Zelensky A."/>
            <person name="Zhou K."/>
            <person name="Armbrust E.V."/>
            <person name="Bhattacharya D."/>
            <person name="Goodenough U.W."/>
            <person name="Van de Peer Y."/>
            <person name="Grigoriev I.V."/>
        </authorList>
    </citation>
    <scope>NUCLEOTIDE SEQUENCE [LARGE SCALE GENOMIC DNA]</scope>
    <source>
        <strain evidence="3">RCC299 / NOUM17</strain>
    </source>
</reference>
<dbReference type="InParanoid" id="C1EIL1"/>
<accession>C1EIL1</accession>
<evidence type="ECO:0000256" key="1">
    <source>
        <dbReference type="SAM" id="MobiDB-lite"/>
    </source>
</evidence>
<protein>
    <submittedName>
        <fullName evidence="2">Uncharacterized protein</fullName>
    </submittedName>
</protein>
<dbReference type="OrthoDB" id="46257at2759"/>